<protein>
    <submittedName>
        <fullName evidence="1">Uncharacterized protein</fullName>
    </submittedName>
</protein>
<accession>A0A1Y2H2E8</accession>
<organism evidence="1 2">
    <name type="scientific">Lobosporangium transversale</name>
    <dbReference type="NCBI Taxonomy" id="64571"/>
    <lineage>
        <taxon>Eukaryota</taxon>
        <taxon>Fungi</taxon>
        <taxon>Fungi incertae sedis</taxon>
        <taxon>Mucoromycota</taxon>
        <taxon>Mortierellomycotina</taxon>
        <taxon>Mortierellomycetes</taxon>
        <taxon>Mortierellales</taxon>
        <taxon>Mortierellaceae</taxon>
        <taxon>Lobosporangium</taxon>
    </lineage>
</organism>
<dbReference type="Proteomes" id="UP000193648">
    <property type="component" value="Unassembled WGS sequence"/>
</dbReference>
<sequence length="106" mass="12451">MERKGESENGGRKSERENWWEKDQTKIALFFYPSERDMYSGHVQYRSEDKKVSSSIAIITLISCHHGESEAIFHVCLCVNNNDPFNVCSSIFWFICLIEIKWWLGL</sequence>
<dbReference type="AlphaFoldDB" id="A0A1Y2H2E8"/>
<dbReference type="RefSeq" id="XP_021885846.1">
    <property type="nucleotide sequence ID" value="XM_022030976.1"/>
</dbReference>
<dbReference type="GeneID" id="33572817"/>
<gene>
    <name evidence="1" type="ORF">BCR41DRAFT_67843</name>
</gene>
<evidence type="ECO:0000313" key="2">
    <source>
        <dbReference type="Proteomes" id="UP000193648"/>
    </source>
</evidence>
<reference evidence="1 2" key="1">
    <citation type="submission" date="2016-07" db="EMBL/GenBank/DDBJ databases">
        <title>Pervasive Adenine N6-methylation of Active Genes in Fungi.</title>
        <authorList>
            <consortium name="DOE Joint Genome Institute"/>
            <person name="Mondo S.J."/>
            <person name="Dannebaum R.O."/>
            <person name="Kuo R.C."/>
            <person name="Labutti K."/>
            <person name="Haridas S."/>
            <person name="Kuo A."/>
            <person name="Salamov A."/>
            <person name="Ahrendt S.R."/>
            <person name="Lipzen A."/>
            <person name="Sullivan W."/>
            <person name="Andreopoulos W.B."/>
            <person name="Clum A."/>
            <person name="Lindquist E."/>
            <person name="Daum C."/>
            <person name="Ramamoorthy G.K."/>
            <person name="Gryganskyi A."/>
            <person name="Culley D."/>
            <person name="Magnuson J.K."/>
            <person name="James T.Y."/>
            <person name="O'Malley M.A."/>
            <person name="Stajich J.E."/>
            <person name="Spatafora J.W."/>
            <person name="Visel A."/>
            <person name="Grigoriev I.V."/>
        </authorList>
    </citation>
    <scope>NUCLEOTIDE SEQUENCE [LARGE SCALE GENOMIC DNA]</scope>
    <source>
        <strain evidence="1 2">NRRL 3116</strain>
    </source>
</reference>
<dbReference type="EMBL" id="MCFF01000002">
    <property type="protein sequence ID" value="ORZ28161.1"/>
    <property type="molecule type" value="Genomic_DNA"/>
</dbReference>
<name>A0A1Y2H2E8_9FUNG</name>
<comment type="caution">
    <text evidence="1">The sequence shown here is derived from an EMBL/GenBank/DDBJ whole genome shotgun (WGS) entry which is preliminary data.</text>
</comment>
<keyword evidence="2" id="KW-1185">Reference proteome</keyword>
<proteinExistence type="predicted"/>
<evidence type="ECO:0000313" key="1">
    <source>
        <dbReference type="EMBL" id="ORZ28161.1"/>
    </source>
</evidence>
<dbReference type="InParanoid" id="A0A1Y2H2E8"/>